<evidence type="ECO:0000313" key="1">
    <source>
        <dbReference type="EMBL" id="KAI7746491.1"/>
    </source>
</evidence>
<reference evidence="1" key="1">
    <citation type="submission" date="2022-06" db="EMBL/GenBank/DDBJ databases">
        <title>Uncovering the hologenomic basis of an extraordinary plant invasion.</title>
        <authorList>
            <person name="Bieker V.C."/>
            <person name="Martin M.D."/>
            <person name="Gilbert T."/>
            <person name="Hodgins K."/>
            <person name="Battlay P."/>
            <person name="Petersen B."/>
            <person name="Wilson J."/>
        </authorList>
    </citation>
    <scope>NUCLEOTIDE SEQUENCE</scope>
    <source>
        <strain evidence="1">AA19_3_7</strain>
        <tissue evidence="1">Leaf</tissue>
    </source>
</reference>
<dbReference type="AlphaFoldDB" id="A0AAD5CQR8"/>
<dbReference type="Proteomes" id="UP001206925">
    <property type="component" value="Unassembled WGS sequence"/>
</dbReference>
<keyword evidence="2" id="KW-1185">Reference proteome</keyword>
<sequence length="28" mass="3492">MPQHWLWLHNLEESLHMLSYQIMLQNAK</sequence>
<evidence type="ECO:0000313" key="2">
    <source>
        <dbReference type="Proteomes" id="UP001206925"/>
    </source>
</evidence>
<protein>
    <submittedName>
        <fullName evidence="1">Uncharacterized protein</fullName>
    </submittedName>
</protein>
<name>A0AAD5CQR8_AMBAR</name>
<proteinExistence type="predicted"/>
<accession>A0AAD5CQR8</accession>
<organism evidence="1 2">
    <name type="scientific">Ambrosia artemisiifolia</name>
    <name type="common">Common ragweed</name>
    <dbReference type="NCBI Taxonomy" id="4212"/>
    <lineage>
        <taxon>Eukaryota</taxon>
        <taxon>Viridiplantae</taxon>
        <taxon>Streptophyta</taxon>
        <taxon>Embryophyta</taxon>
        <taxon>Tracheophyta</taxon>
        <taxon>Spermatophyta</taxon>
        <taxon>Magnoliopsida</taxon>
        <taxon>eudicotyledons</taxon>
        <taxon>Gunneridae</taxon>
        <taxon>Pentapetalae</taxon>
        <taxon>asterids</taxon>
        <taxon>campanulids</taxon>
        <taxon>Asterales</taxon>
        <taxon>Asteraceae</taxon>
        <taxon>Asteroideae</taxon>
        <taxon>Heliantheae alliance</taxon>
        <taxon>Heliantheae</taxon>
        <taxon>Ambrosia</taxon>
    </lineage>
</organism>
<gene>
    <name evidence="1" type="ORF">M8C21_026229</name>
</gene>
<comment type="caution">
    <text evidence="1">The sequence shown here is derived from an EMBL/GenBank/DDBJ whole genome shotgun (WGS) entry which is preliminary data.</text>
</comment>
<dbReference type="EMBL" id="JAMZMK010006958">
    <property type="protein sequence ID" value="KAI7746491.1"/>
    <property type="molecule type" value="Genomic_DNA"/>
</dbReference>